<evidence type="ECO:0000256" key="2">
    <source>
        <dbReference type="PROSITE-ProRule" id="PRU00169"/>
    </source>
</evidence>
<dbReference type="GO" id="GO:0000976">
    <property type="term" value="F:transcription cis-regulatory region binding"/>
    <property type="evidence" value="ECO:0007669"/>
    <property type="project" value="TreeGrafter"/>
</dbReference>
<name>A0A9D2A985_9MICC</name>
<feature type="domain" description="OmpR/PhoB-type" evidence="5">
    <location>
        <begin position="124"/>
        <end position="218"/>
    </location>
</feature>
<dbReference type="PROSITE" id="PS51755">
    <property type="entry name" value="OMPR_PHOB"/>
    <property type="match status" value="1"/>
</dbReference>
<dbReference type="InterPro" id="IPR011006">
    <property type="entry name" value="CheY-like_superfamily"/>
</dbReference>
<dbReference type="Gene3D" id="1.10.10.10">
    <property type="entry name" value="Winged helix-like DNA-binding domain superfamily/Winged helix DNA-binding domain"/>
    <property type="match status" value="1"/>
</dbReference>
<gene>
    <name evidence="6" type="ORF">H9871_10780</name>
</gene>
<dbReference type="SMART" id="SM00862">
    <property type="entry name" value="Trans_reg_C"/>
    <property type="match status" value="1"/>
</dbReference>
<dbReference type="EMBL" id="DXGD01000396">
    <property type="protein sequence ID" value="HIX00612.1"/>
    <property type="molecule type" value="Genomic_DNA"/>
</dbReference>
<dbReference type="InterPro" id="IPR001867">
    <property type="entry name" value="OmpR/PhoB-type_DNA-bd"/>
</dbReference>
<feature type="domain" description="Response regulatory" evidence="4">
    <location>
        <begin position="2"/>
        <end position="116"/>
    </location>
</feature>
<keyword evidence="2" id="KW-0597">Phosphoprotein</keyword>
<dbReference type="InterPro" id="IPR001789">
    <property type="entry name" value="Sig_transdc_resp-reg_receiver"/>
</dbReference>
<dbReference type="GO" id="GO:0006355">
    <property type="term" value="P:regulation of DNA-templated transcription"/>
    <property type="evidence" value="ECO:0007669"/>
    <property type="project" value="InterPro"/>
</dbReference>
<evidence type="ECO:0000256" key="3">
    <source>
        <dbReference type="PROSITE-ProRule" id="PRU01091"/>
    </source>
</evidence>
<dbReference type="PANTHER" id="PTHR48111">
    <property type="entry name" value="REGULATOR OF RPOS"/>
    <property type="match status" value="1"/>
</dbReference>
<dbReference type="Gene3D" id="6.10.250.690">
    <property type="match status" value="1"/>
</dbReference>
<dbReference type="AlphaFoldDB" id="A0A9D2A985"/>
<accession>A0A9D2A985</accession>
<dbReference type="SUPFAM" id="SSF52172">
    <property type="entry name" value="CheY-like"/>
    <property type="match status" value="1"/>
</dbReference>
<dbReference type="CDD" id="cd00383">
    <property type="entry name" value="trans_reg_C"/>
    <property type="match status" value="1"/>
</dbReference>
<feature type="modified residue" description="4-aspartylphosphate" evidence="2">
    <location>
        <position position="51"/>
    </location>
</feature>
<dbReference type="Gene3D" id="3.40.50.2300">
    <property type="match status" value="1"/>
</dbReference>
<organism evidence="6 7">
    <name type="scientific">Candidatus Nesterenkonia stercoripullorum</name>
    <dbReference type="NCBI Taxonomy" id="2838701"/>
    <lineage>
        <taxon>Bacteria</taxon>
        <taxon>Bacillati</taxon>
        <taxon>Actinomycetota</taxon>
        <taxon>Actinomycetes</taxon>
        <taxon>Micrococcales</taxon>
        <taxon>Micrococcaceae</taxon>
        <taxon>Nesterenkonia</taxon>
    </lineage>
</organism>
<evidence type="ECO:0000313" key="6">
    <source>
        <dbReference type="EMBL" id="HIX00612.1"/>
    </source>
</evidence>
<reference evidence="6" key="1">
    <citation type="journal article" date="2021" name="PeerJ">
        <title>Extensive microbial diversity within the chicken gut microbiome revealed by metagenomics and culture.</title>
        <authorList>
            <person name="Gilroy R."/>
            <person name="Ravi A."/>
            <person name="Getino M."/>
            <person name="Pursley I."/>
            <person name="Horton D.L."/>
            <person name="Alikhan N.F."/>
            <person name="Baker D."/>
            <person name="Gharbi K."/>
            <person name="Hall N."/>
            <person name="Watson M."/>
            <person name="Adriaenssens E.M."/>
            <person name="Foster-Nyarko E."/>
            <person name="Jarju S."/>
            <person name="Secka A."/>
            <person name="Antonio M."/>
            <person name="Oren A."/>
            <person name="Chaudhuri R.R."/>
            <person name="La Ragione R."/>
            <person name="Hildebrand F."/>
            <person name="Pallen M.J."/>
        </authorList>
    </citation>
    <scope>NUCLEOTIDE SEQUENCE</scope>
    <source>
        <strain evidence="6">ChiHejej3B27-3195</strain>
    </source>
</reference>
<reference evidence="6" key="2">
    <citation type="submission" date="2021-04" db="EMBL/GenBank/DDBJ databases">
        <authorList>
            <person name="Gilroy R."/>
        </authorList>
    </citation>
    <scope>NUCLEOTIDE SEQUENCE</scope>
    <source>
        <strain evidence="6">ChiHejej3B27-3195</strain>
    </source>
</reference>
<dbReference type="Proteomes" id="UP000824151">
    <property type="component" value="Unassembled WGS sequence"/>
</dbReference>
<evidence type="ECO:0000259" key="5">
    <source>
        <dbReference type="PROSITE" id="PS51755"/>
    </source>
</evidence>
<dbReference type="GO" id="GO:0032993">
    <property type="term" value="C:protein-DNA complex"/>
    <property type="evidence" value="ECO:0007669"/>
    <property type="project" value="TreeGrafter"/>
</dbReference>
<dbReference type="PROSITE" id="PS50110">
    <property type="entry name" value="RESPONSE_REGULATORY"/>
    <property type="match status" value="1"/>
</dbReference>
<dbReference type="GO" id="GO:0000156">
    <property type="term" value="F:phosphorelay response regulator activity"/>
    <property type="evidence" value="ECO:0007669"/>
    <property type="project" value="TreeGrafter"/>
</dbReference>
<dbReference type="GO" id="GO:0005829">
    <property type="term" value="C:cytosol"/>
    <property type="evidence" value="ECO:0007669"/>
    <property type="project" value="TreeGrafter"/>
</dbReference>
<dbReference type="SMART" id="SM00448">
    <property type="entry name" value="REC"/>
    <property type="match status" value="1"/>
</dbReference>
<evidence type="ECO:0000313" key="7">
    <source>
        <dbReference type="Proteomes" id="UP000824151"/>
    </source>
</evidence>
<evidence type="ECO:0000256" key="1">
    <source>
        <dbReference type="ARBA" id="ARBA00023125"/>
    </source>
</evidence>
<dbReference type="PANTHER" id="PTHR48111:SF36">
    <property type="entry name" value="TRANSCRIPTIONAL REGULATORY PROTEIN CUTR"/>
    <property type="match status" value="1"/>
</dbReference>
<dbReference type="Pfam" id="PF00486">
    <property type="entry name" value="Trans_reg_C"/>
    <property type="match status" value="1"/>
</dbReference>
<feature type="DNA-binding region" description="OmpR/PhoB-type" evidence="3">
    <location>
        <begin position="124"/>
        <end position="218"/>
    </location>
</feature>
<comment type="caution">
    <text evidence="6">The sequence shown here is derived from an EMBL/GenBank/DDBJ whole genome shotgun (WGS) entry which is preliminary data.</text>
</comment>
<evidence type="ECO:0000259" key="4">
    <source>
        <dbReference type="PROSITE" id="PS50110"/>
    </source>
</evidence>
<dbReference type="InterPro" id="IPR036388">
    <property type="entry name" value="WH-like_DNA-bd_sf"/>
</dbReference>
<dbReference type="InterPro" id="IPR039420">
    <property type="entry name" value="WalR-like"/>
</dbReference>
<dbReference type="Pfam" id="PF00072">
    <property type="entry name" value="Response_reg"/>
    <property type="match status" value="1"/>
</dbReference>
<sequence>MRILLVEDDADLSAAVASALTRDGLLVITASDGVEALDRMAEYDFDVVILDRDLPRMSGDSVCREMRDNGESTPVLMLTALHAVRDRVAGLDMGADDYLTKPFAHEELLARVRALGRRRGSPVDRELQAGDLAVDLERRTVTFQGERVRLSPKEFGVLEALVRADGRPLSVDRLLDIGWDAPDAVSRSVVKVTIHALRQKLDADLVVHDPGFGYRLETTP</sequence>
<keyword evidence="1 3" id="KW-0238">DNA-binding</keyword>
<proteinExistence type="predicted"/>
<protein>
    <submittedName>
        <fullName evidence="6">Response regulator transcription factor</fullName>
    </submittedName>
</protein>